<dbReference type="InterPro" id="IPR028973">
    <property type="entry name" value="PhnB-like"/>
</dbReference>
<dbReference type="InterPro" id="IPR029068">
    <property type="entry name" value="Glyas_Bleomycin-R_OHBP_Dase"/>
</dbReference>
<feature type="domain" description="PhnB-like" evidence="1">
    <location>
        <begin position="7"/>
        <end position="128"/>
    </location>
</feature>
<protein>
    <submittedName>
        <fullName evidence="2">VOC family protein</fullName>
    </submittedName>
</protein>
<dbReference type="PANTHER" id="PTHR33990">
    <property type="entry name" value="PROTEIN YJDN-RELATED"/>
    <property type="match status" value="1"/>
</dbReference>
<reference evidence="2 3" key="1">
    <citation type="submission" date="2018-11" db="EMBL/GenBank/DDBJ databases">
        <title>YIM 102482-1 draft genome.</title>
        <authorList>
            <person name="Li G."/>
            <person name="Jiang Y."/>
        </authorList>
    </citation>
    <scope>NUCLEOTIDE SEQUENCE [LARGE SCALE GENOMIC DNA]</scope>
    <source>
        <strain evidence="2 3">YIM 102482-1</strain>
    </source>
</reference>
<dbReference type="PANTHER" id="PTHR33990:SF1">
    <property type="entry name" value="PROTEIN YJDN"/>
    <property type="match status" value="1"/>
</dbReference>
<dbReference type="OrthoDB" id="9795306at2"/>
<comment type="caution">
    <text evidence="2">The sequence shown here is derived from an EMBL/GenBank/DDBJ whole genome shotgun (WGS) entry which is preliminary data.</text>
</comment>
<dbReference type="AlphaFoldDB" id="A0A3P3VWC8"/>
<dbReference type="Gene3D" id="3.10.180.10">
    <property type="entry name" value="2,3-Dihydroxybiphenyl 1,2-Dioxygenase, domain 1"/>
    <property type="match status" value="1"/>
</dbReference>
<dbReference type="RefSeq" id="WP_124973799.1">
    <property type="nucleotide sequence ID" value="NZ_RQVS01000019.1"/>
</dbReference>
<dbReference type="SUPFAM" id="SSF54593">
    <property type="entry name" value="Glyoxalase/Bleomycin resistance protein/Dihydroxybiphenyl dioxygenase"/>
    <property type="match status" value="1"/>
</dbReference>
<keyword evidence="3" id="KW-1185">Reference proteome</keyword>
<proteinExistence type="predicted"/>
<accession>A0A3P3VWC8</accession>
<organism evidence="2 3">
    <name type="scientific">Gulosibacter macacae</name>
    <dbReference type="NCBI Taxonomy" id="2488791"/>
    <lineage>
        <taxon>Bacteria</taxon>
        <taxon>Bacillati</taxon>
        <taxon>Actinomycetota</taxon>
        <taxon>Actinomycetes</taxon>
        <taxon>Micrococcales</taxon>
        <taxon>Microbacteriaceae</taxon>
        <taxon>Gulosibacter</taxon>
    </lineage>
</organism>
<name>A0A3P3VWC8_9MICO</name>
<evidence type="ECO:0000313" key="2">
    <source>
        <dbReference type="EMBL" id="RRJ85759.1"/>
    </source>
</evidence>
<dbReference type="Pfam" id="PF06983">
    <property type="entry name" value="3-dmu-9_3-mt"/>
    <property type="match status" value="1"/>
</dbReference>
<gene>
    <name evidence="2" type="ORF">EG850_12015</name>
</gene>
<dbReference type="EMBL" id="RQVS01000019">
    <property type="protein sequence ID" value="RRJ85759.1"/>
    <property type="molecule type" value="Genomic_DNA"/>
</dbReference>
<sequence length="135" mass="14333">MTINLDPYLALNGTAREALEFYQSVLGGDLNVMTYGQSMPDAEHPDLVMHGQLNTAAGNQIMASDAYPGMPHTPGDTVAVSLTGDDPVLADHFAALSDGAEIVVPFAQQMWGDSYGQLRDRFGVIWHVNLAGGAA</sequence>
<dbReference type="Proteomes" id="UP000274391">
    <property type="component" value="Unassembled WGS sequence"/>
</dbReference>
<dbReference type="CDD" id="cd06588">
    <property type="entry name" value="PhnB_like"/>
    <property type="match status" value="1"/>
</dbReference>
<evidence type="ECO:0000259" key="1">
    <source>
        <dbReference type="Pfam" id="PF06983"/>
    </source>
</evidence>
<evidence type="ECO:0000313" key="3">
    <source>
        <dbReference type="Proteomes" id="UP000274391"/>
    </source>
</evidence>